<comment type="similarity">
    <text evidence="1 6">Belongs to the glycosyl hydrolase 2 family.</text>
</comment>
<evidence type="ECO:0000313" key="11">
    <source>
        <dbReference type="Proteomes" id="UP000003494"/>
    </source>
</evidence>
<dbReference type="InterPro" id="IPR008979">
    <property type="entry name" value="Galactose-bd-like_sf"/>
</dbReference>
<dbReference type="FunFam" id="3.20.20.80:FF:000080">
    <property type="entry name" value="Beta-glucuronidase UidA"/>
    <property type="match status" value="1"/>
</dbReference>
<evidence type="ECO:0000256" key="5">
    <source>
        <dbReference type="ARBA" id="ARBA00023295"/>
    </source>
</evidence>
<dbReference type="InterPro" id="IPR006104">
    <property type="entry name" value="Glyco_hydro_2_N"/>
</dbReference>
<proteinExistence type="inferred from homology"/>
<evidence type="ECO:0000259" key="9">
    <source>
        <dbReference type="Pfam" id="PF02837"/>
    </source>
</evidence>
<dbReference type="Pfam" id="PF00703">
    <property type="entry name" value="Glyco_hydro_2"/>
    <property type="match status" value="1"/>
</dbReference>
<keyword evidence="11" id="KW-1185">Reference proteome</keyword>
<dbReference type="NCBIfam" id="NF007538">
    <property type="entry name" value="PRK10150.1"/>
    <property type="match status" value="1"/>
</dbReference>
<dbReference type="EC" id="3.2.1.31" evidence="2"/>
<dbReference type="GO" id="GO:0005975">
    <property type="term" value="P:carbohydrate metabolic process"/>
    <property type="evidence" value="ECO:0007669"/>
    <property type="project" value="InterPro"/>
</dbReference>
<dbReference type="InterPro" id="IPR006101">
    <property type="entry name" value="Glyco_hydro_2"/>
</dbReference>
<evidence type="ECO:0000256" key="2">
    <source>
        <dbReference type="ARBA" id="ARBA00012761"/>
    </source>
</evidence>
<evidence type="ECO:0000259" key="7">
    <source>
        <dbReference type="Pfam" id="PF00703"/>
    </source>
</evidence>
<dbReference type="Pfam" id="PF02836">
    <property type="entry name" value="Glyco_hydro_2_C"/>
    <property type="match status" value="1"/>
</dbReference>
<dbReference type="Gene3D" id="3.20.20.80">
    <property type="entry name" value="Glycosidases"/>
    <property type="match status" value="1"/>
</dbReference>
<dbReference type="InterPro" id="IPR006102">
    <property type="entry name" value="Ig-like_GH2"/>
</dbReference>
<dbReference type="GO" id="GO:0019391">
    <property type="term" value="P:glucuronoside catabolic process"/>
    <property type="evidence" value="ECO:0007669"/>
    <property type="project" value="TreeGrafter"/>
</dbReference>
<dbReference type="Proteomes" id="UP000003494">
    <property type="component" value="Unassembled WGS sequence"/>
</dbReference>
<dbReference type="EMBL" id="ACIP02000007">
    <property type="protein sequence ID" value="EEP27529.1"/>
    <property type="molecule type" value="Genomic_DNA"/>
</dbReference>
<dbReference type="HOGENOM" id="CLU_006501_6_1_9"/>
<gene>
    <name evidence="10" type="ORF">GCWU000342_02224</name>
</gene>
<protein>
    <recommendedName>
        <fullName evidence="3">Beta-glucuronidase</fullName>
        <ecNumber evidence="2">3.2.1.31</ecNumber>
    </recommendedName>
</protein>
<dbReference type="STRING" id="626523.GCWU000342_02224"/>
<dbReference type="InterPro" id="IPR017853">
    <property type="entry name" value="GH"/>
</dbReference>
<evidence type="ECO:0000256" key="4">
    <source>
        <dbReference type="ARBA" id="ARBA00022801"/>
    </source>
</evidence>
<evidence type="ECO:0000256" key="3">
    <source>
        <dbReference type="ARBA" id="ARBA00016205"/>
    </source>
</evidence>
<dbReference type="AlphaFoldDB" id="C4GDQ0"/>
<feature type="domain" description="Glycoside hydrolase family 2 catalytic" evidence="8">
    <location>
        <begin position="293"/>
        <end position="609"/>
    </location>
</feature>
<comment type="caution">
    <text evidence="10">The sequence shown here is derived from an EMBL/GenBank/DDBJ whole genome shotgun (WGS) entry which is preliminary data.</text>
</comment>
<accession>C4GDQ0</accession>
<evidence type="ECO:0000256" key="6">
    <source>
        <dbReference type="RuleBase" id="RU361154"/>
    </source>
</evidence>
<dbReference type="SUPFAM" id="SSF51445">
    <property type="entry name" value="(Trans)glycosidases"/>
    <property type="match status" value="1"/>
</dbReference>
<dbReference type="InterPro" id="IPR023230">
    <property type="entry name" value="Glyco_hydro_2_CS"/>
</dbReference>
<dbReference type="SUPFAM" id="SSF49303">
    <property type="entry name" value="beta-Galactosidase/glucuronidase domain"/>
    <property type="match status" value="1"/>
</dbReference>
<sequence>MLYPIMTPSRLVEDLAGIWDFQLDPEERGFAEKWYEKPLKDPMTMPVPASFNDLKDGSDFRDYHGWVFYQRRISLPAFMAKQRVMLRFDAATHHANVYLNGRLIAEHQGGFLPFEVEITDDLREGEDNLLTVAINNFIDNTTLPVGMIGNMLGGNLGASPEPKHPGPNFDFFNYAGLNRTVRIYTTPGQYIADLTVTSQIDGEDGTRPIADGKKALLNYTVAVGGQEDPALARDAHVEVYDEEGNKVAEANGLSGQLTIEQARLWRPLNAYLYRIRVSYGEDIYELPYGIRTVKVVGNRFLINGRKFYFKGYGKHEDTFPHGRGINLAMNTRDISIMKWQGANSFRTSHYPYSEEMMRQCDREGIVVIDETTAVGINYLFGGGANFGGKKVGTFDPEHGVKTQEHHREVIRDLIARDKNHACVVLWSIANEPDSSGQGAYEYFKPLFDLARELDPQKRPVTLVSVQMAGGPDTDVSAQLSDVICLNRYYGWYFGAPDLEWSAQQMRAEMDQWEKLGKPLVFTEFGADTVMGMHDTTPVMYTEEYQLDYYKMNLAVMDDYPCVTGEQVWNFADFATSQSILRIQGNKKGLFTRDRKPKLAAHFFRDRWHAVPDFDYKD</sequence>
<dbReference type="InterPro" id="IPR013783">
    <property type="entry name" value="Ig-like_fold"/>
</dbReference>
<name>C4GDQ0_9FIRM</name>
<dbReference type="eggNOG" id="COG3250">
    <property type="taxonomic scope" value="Bacteria"/>
</dbReference>
<evidence type="ECO:0000313" key="10">
    <source>
        <dbReference type="EMBL" id="EEP27529.1"/>
    </source>
</evidence>
<dbReference type="Pfam" id="PF02837">
    <property type="entry name" value="Glyco_hydro_2_N"/>
    <property type="match status" value="1"/>
</dbReference>
<dbReference type="PANTHER" id="PTHR10066">
    <property type="entry name" value="BETA-GLUCURONIDASE"/>
    <property type="match status" value="1"/>
</dbReference>
<dbReference type="PROSITE" id="PS00608">
    <property type="entry name" value="GLYCOSYL_HYDROL_F2_2"/>
    <property type="match status" value="1"/>
</dbReference>
<dbReference type="InterPro" id="IPR006103">
    <property type="entry name" value="Glyco_hydro_2_cat"/>
</dbReference>
<feature type="domain" description="Glycosyl hydrolases family 2 sugar binding" evidence="9">
    <location>
        <begin position="13"/>
        <end position="187"/>
    </location>
</feature>
<dbReference type="InterPro" id="IPR023232">
    <property type="entry name" value="Glyco_hydro_2_AS"/>
</dbReference>
<dbReference type="PROSITE" id="PS00719">
    <property type="entry name" value="GLYCOSYL_HYDROL_F2_1"/>
    <property type="match status" value="1"/>
</dbReference>
<dbReference type="InterPro" id="IPR036156">
    <property type="entry name" value="Beta-gal/glucu_dom_sf"/>
</dbReference>
<feature type="domain" description="Glycoside hydrolase family 2 immunoglobulin-like beta-sandwich" evidence="7">
    <location>
        <begin position="213"/>
        <end position="291"/>
    </location>
</feature>
<keyword evidence="5 6" id="KW-0326">Glycosidase</keyword>
<dbReference type="GO" id="GO:0004566">
    <property type="term" value="F:beta-glucuronidase activity"/>
    <property type="evidence" value="ECO:0007669"/>
    <property type="project" value="UniProtKB-EC"/>
</dbReference>
<evidence type="ECO:0000256" key="1">
    <source>
        <dbReference type="ARBA" id="ARBA00007401"/>
    </source>
</evidence>
<dbReference type="RefSeq" id="WP_006907200.1">
    <property type="nucleotide sequence ID" value="NZ_GG665867.1"/>
</dbReference>
<reference evidence="10" key="1">
    <citation type="submission" date="2009-04" db="EMBL/GenBank/DDBJ databases">
        <authorList>
            <person name="Weinstock G."/>
            <person name="Sodergren E."/>
            <person name="Clifton S."/>
            <person name="Fulton L."/>
            <person name="Fulton B."/>
            <person name="Courtney L."/>
            <person name="Fronick C."/>
            <person name="Harrison M."/>
            <person name="Strong C."/>
            <person name="Farmer C."/>
            <person name="Delahaunty K."/>
            <person name="Markovic C."/>
            <person name="Hall O."/>
            <person name="Minx P."/>
            <person name="Tomlinson C."/>
            <person name="Mitreva M."/>
            <person name="Nelson J."/>
            <person name="Hou S."/>
            <person name="Wollam A."/>
            <person name="Pepin K.H."/>
            <person name="Johnson M."/>
            <person name="Bhonagiri V."/>
            <person name="Nash W.E."/>
            <person name="Warren W."/>
            <person name="Chinwalla A."/>
            <person name="Mardis E.R."/>
            <person name="Wilson R.K."/>
        </authorList>
    </citation>
    <scope>NUCLEOTIDE SEQUENCE [LARGE SCALE GENOMIC DNA]</scope>
    <source>
        <strain evidence="10">DSM 14600</strain>
    </source>
</reference>
<keyword evidence="4 6" id="KW-0378">Hydrolase</keyword>
<dbReference type="PRINTS" id="PR00132">
    <property type="entry name" value="GLHYDRLASE2"/>
</dbReference>
<dbReference type="Gene3D" id="2.60.40.10">
    <property type="entry name" value="Immunoglobulins"/>
    <property type="match status" value="1"/>
</dbReference>
<dbReference type="GO" id="GO:0030246">
    <property type="term" value="F:carbohydrate binding"/>
    <property type="evidence" value="ECO:0007669"/>
    <property type="project" value="TreeGrafter"/>
</dbReference>
<organism evidence="10 11">
    <name type="scientific">Shuttleworthella satelles DSM 14600</name>
    <dbReference type="NCBI Taxonomy" id="626523"/>
    <lineage>
        <taxon>Bacteria</taxon>
        <taxon>Bacillati</taxon>
        <taxon>Bacillota</taxon>
        <taxon>Clostridia</taxon>
        <taxon>Lachnospirales</taxon>
        <taxon>Lachnospiraceae</taxon>
        <taxon>Shuttleworthella</taxon>
    </lineage>
</organism>
<dbReference type="Gene3D" id="2.60.120.260">
    <property type="entry name" value="Galactose-binding domain-like"/>
    <property type="match status" value="1"/>
</dbReference>
<evidence type="ECO:0000259" key="8">
    <source>
        <dbReference type="Pfam" id="PF02836"/>
    </source>
</evidence>
<dbReference type="SUPFAM" id="SSF49785">
    <property type="entry name" value="Galactose-binding domain-like"/>
    <property type="match status" value="1"/>
</dbReference>
<dbReference type="PANTHER" id="PTHR10066:SF67">
    <property type="entry name" value="BETA-GLUCURONIDASE"/>
    <property type="match status" value="1"/>
</dbReference>